<protein>
    <recommendedName>
        <fullName evidence="2">Glutaredoxin domain-containing protein</fullName>
    </recommendedName>
</protein>
<sequence>MFPHWLLRSPPNTATSTPKSPSHFSSSSLKDINAILQEDQPFQSYSKSPQKPSIFHRVTLSTSVLRAWAAAAASAAQTHYHAPLSPQPSVTLPYADHRVVLYFTSLRVVRRTFEDCKAVRSILRGFGVPIDERDLSMDSDFIGELQGISGQNEIKSFTLPLVFIGGKYVGGAEEIKRLHECGELKNLIGGSPVAVGSSVCDLCQGMRFVVCRQCNGSHKIYFEKSGFRSCNDCNANGLVRCPSCSPGHRRVSYSFS</sequence>
<dbReference type="Gramene" id="KJB67529">
    <property type="protein sequence ID" value="KJB67529"/>
    <property type="gene ID" value="B456_010G195600"/>
</dbReference>
<dbReference type="InterPro" id="IPR036249">
    <property type="entry name" value="Thioredoxin-like_sf"/>
</dbReference>
<dbReference type="Pfam" id="PF23733">
    <property type="entry name" value="GRXCR1-2_C"/>
    <property type="match status" value="1"/>
</dbReference>
<dbReference type="OrthoDB" id="423313at2759"/>
<feature type="domain" description="Glutaredoxin" evidence="2">
    <location>
        <begin position="100"/>
        <end position="169"/>
    </location>
</feature>
<evidence type="ECO:0000313" key="4">
    <source>
        <dbReference type="Proteomes" id="UP000032304"/>
    </source>
</evidence>
<dbReference type="InterPro" id="IPR002109">
    <property type="entry name" value="Glutaredoxin"/>
</dbReference>
<feature type="compositionally biased region" description="Low complexity" evidence="1">
    <location>
        <begin position="15"/>
        <end position="27"/>
    </location>
</feature>
<name>A0A0D2UFQ1_GOSRA</name>
<dbReference type="PANTHER" id="PTHR45669:SF36">
    <property type="entry name" value="GLUTAREDOXIN DOMAIN-CONTAINING PROTEIN"/>
    <property type="match status" value="1"/>
</dbReference>
<dbReference type="OMA" id="WLHENGE"/>
<keyword evidence="4" id="KW-1185">Reference proteome</keyword>
<dbReference type="CDD" id="cd03031">
    <property type="entry name" value="GRX_GRX_like"/>
    <property type="match status" value="1"/>
</dbReference>
<proteinExistence type="predicted"/>
<dbReference type="EMBL" id="CM001749">
    <property type="protein sequence ID" value="KJB67529.1"/>
    <property type="molecule type" value="Genomic_DNA"/>
</dbReference>
<dbReference type="PROSITE" id="PS51354">
    <property type="entry name" value="GLUTAREDOXIN_2"/>
    <property type="match status" value="1"/>
</dbReference>
<evidence type="ECO:0000313" key="3">
    <source>
        <dbReference type="EMBL" id="KJB67529.1"/>
    </source>
</evidence>
<dbReference type="PANTHER" id="PTHR45669">
    <property type="entry name" value="GLUTAREDOXIN DOMAIN-CONTAINING CYSTEINE-RICH PROTEIN CG12206-RELATED"/>
    <property type="match status" value="1"/>
</dbReference>
<evidence type="ECO:0000256" key="1">
    <source>
        <dbReference type="SAM" id="MobiDB-lite"/>
    </source>
</evidence>
<dbReference type="Proteomes" id="UP000032304">
    <property type="component" value="Chromosome 10"/>
</dbReference>
<dbReference type="eggNOG" id="KOG2824">
    <property type="taxonomic scope" value="Eukaryota"/>
</dbReference>
<dbReference type="STRING" id="29730.A0A0D2UFQ1"/>
<feature type="region of interest" description="Disordered" evidence="1">
    <location>
        <begin position="8"/>
        <end position="27"/>
    </location>
</feature>
<dbReference type="AlphaFoldDB" id="A0A0D2UFQ1"/>
<dbReference type="SUPFAM" id="SSF52833">
    <property type="entry name" value="Thioredoxin-like"/>
    <property type="match status" value="1"/>
</dbReference>
<organism evidence="3 4">
    <name type="scientific">Gossypium raimondii</name>
    <name type="common">Peruvian cotton</name>
    <name type="synonym">Gossypium klotzschianum subsp. raimondii</name>
    <dbReference type="NCBI Taxonomy" id="29730"/>
    <lineage>
        <taxon>Eukaryota</taxon>
        <taxon>Viridiplantae</taxon>
        <taxon>Streptophyta</taxon>
        <taxon>Embryophyta</taxon>
        <taxon>Tracheophyta</taxon>
        <taxon>Spermatophyta</taxon>
        <taxon>Magnoliopsida</taxon>
        <taxon>eudicotyledons</taxon>
        <taxon>Gunneridae</taxon>
        <taxon>Pentapetalae</taxon>
        <taxon>rosids</taxon>
        <taxon>malvids</taxon>
        <taxon>Malvales</taxon>
        <taxon>Malvaceae</taxon>
        <taxon>Malvoideae</taxon>
        <taxon>Gossypium</taxon>
    </lineage>
</organism>
<dbReference type="KEGG" id="gra:105771528"/>
<reference evidence="3 4" key="1">
    <citation type="journal article" date="2012" name="Nature">
        <title>Repeated polyploidization of Gossypium genomes and the evolution of spinnable cotton fibres.</title>
        <authorList>
            <person name="Paterson A.H."/>
            <person name="Wendel J.F."/>
            <person name="Gundlach H."/>
            <person name="Guo H."/>
            <person name="Jenkins J."/>
            <person name="Jin D."/>
            <person name="Llewellyn D."/>
            <person name="Showmaker K.C."/>
            <person name="Shu S."/>
            <person name="Udall J."/>
            <person name="Yoo M.J."/>
            <person name="Byers R."/>
            <person name="Chen W."/>
            <person name="Doron-Faigenboim A."/>
            <person name="Duke M.V."/>
            <person name="Gong L."/>
            <person name="Grimwood J."/>
            <person name="Grover C."/>
            <person name="Grupp K."/>
            <person name="Hu G."/>
            <person name="Lee T.H."/>
            <person name="Li J."/>
            <person name="Lin L."/>
            <person name="Liu T."/>
            <person name="Marler B.S."/>
            <person name="Page J.T."/>
            <person name="Roberts A.W."/>
            <person name="Romanel E."/>
            <person name="Sanders W.S."/>
            <person name="Szadkowski E."/>
            <person name="Tan X."/>
            <person name="Tang H."/>
            <person name="Xu C."/>
            <person name="Wang J."/>
            <person name="Wang Z."/>
            <person name="Zhang D."/>
            <person name="Zhang L."/>
            <person name="Ashrafi H."/>
            <person name="Bedon F."/>
            <person name="Bowers J.E."/>
            <person name="Brubaker C.L."/>
            <person name="Chee P.W."/>
            <person name="Das S."/>
            <person name="Gingle A.R."/>
            <person name="Haigler C.H."/>
            <person name="Harker D."/>
            <person name="Hoffmann L.V."/>
            <person name="Hovav R."/>
            <person name="Jones D.C."/>
            <person name="Lemke C."/>
            <person name="Mansoor S."/>
            <person name="ur Rahman M."/>
            <person name="Rainville L.N."/>
            <person name="Rambani A."/>
            <person name="Reddy U.K."/>
            <person name="Rong J.K."/>
            <person name="Saranga Y."/>
            <person name="Scheffler B.E."/>
            <person name="Scheffler J.A."/>
            <person name="Stelly D.M."/>
            <person name="Triplett B.A."/>
            <person name="Van Deynze A."/>
            <person name="Vaslin M.F."/>
            <person name="Waghmare V.N."/>
            <person name="Walford S.A."/>
            <person name="Wright R.J."/>
            <person name="Zaki E.A."/>
            <person name="Zhang T."/>
            <person name="Dennis E.S."/>
            <person name="Mayer K.F."/>
            <person name="Peterson D.G."/>
            <person name="Rokhsar D.S."/>
            <person name="Wang X."/>
            <person name="Schmutz J."/>
        </authorList>
    </citation>
    <scope>NUCLEOTIDE SEQUENCE [LARGE SCALE GENOMIC DNA]</scope>
</reference>
<gene>
    <name evidence="3" type="ORF">B456_010G195600</name>
</gene>
<dbReference type="Pfam" id="PF00462">
    <property type="entry name" value="Glutaredoxin"/>
    <property type="match status" value="1"/>
</dbReference>
<evidence type="ECO:0000259" key="2">
    <source>
        <dbReference type="Pfam" id="PF00462"/>
    </source>
</evidence>
<dbReference type="Gene3D" id="3.40.30.10">
    <property type="entry name" value="Glutaredoxin"/>
    <property type="match status" value="1"/>
</dbReference>
<accession>A0A0D2UFQ1</accession>